<evidence type="ECO:0000256" key="3">
    <source>
        <dbReference type="ARBA" id="ARBA00022679"/>
    </source>
</evidence>
<evidence type="ECO:0000313" key="9">
    <source>
        <dbReference type="Proteomes" id="UP000662572"/>
    </source>
</evidence>
<dbReference type="RefSeq" id="WP_189485116.1">
    <property type="nucleotide sequence ID" value="NZ_BMZB01000001.1"/>
</dbReference>
<evidence type="ECO:0000256" key="1">
    <source>
        <dbReference type="ARBA" id="ARBA00004948"/>
    </source>
</evidence>
<dbReference type="GO" id="GO:0005829">
    <property type="term" value="C:cytosol"/>
    <property type="evidence" value="ECO:0007669"/>
    <property type="project" value="TreeGrafter"/>
</dbReference>
<comment type="pathway">
    <text evidence="1">Cofactor biosynthesis; thiamine diphosphate biosynthesis.</text>
</comment>
<evidence type="ECO:0000256" key="6">
    <source>
        <dbReference type="ARBA" id="ARBA00022840"/>
    </source>
</evidence>
<dbReference type="PANTHER" id="PTHR20858:SF17">
    <property type="entry name" value="HYDROXYMETHYLPYRIMIDINE_PHOSPHOMETHYLPYRIMIDINE KINASE THI20-RELATED"/>
    <property type="match status" value="1"/>
</dbReference>
<name>A0A918UPT4_9CAUL</name>
<dbReference type="Gene3D" id="3.40.1190.20">
    <property type="match status" value="1"/>
</dbReference>
<dbReference type="InterPro" id="IPR013749">
    <property type="entry name" value="PM/HMP-P_kinase-1"/>
</dbReference>
<proteinExistence type="predicted"/>
<evidence type="ECO:0000256" key="5">
    <source>
        <dbReference type="ARBA" id="ARBA00022777"/>
    </source>
</evidence>
<dbReference type="EC" id="2.7.1.49" evidence="2"/>
<protein>
    <recommendedName>
        <fullName evidence="2">hydroxymethylpyrimidine kinase</fullName>
        <ecNumber evidence="2">2.7.1.49</ecNumber>
    </recommendedName>
</protein>
<sequence>MHRVLIIAGSDPSGGAGIQADLKTVTCLGAYGMTAITALTVQNTLGVTDVFPIPEEIIAAQAMACIEDIGVDAVKTGMLGSIGVVETVASVLDLAGDAFRVIDPVMVAKGGHRLLPEAAIDAIRHLLIPRADLLTPNAPEAAVLTGMAVENHDDLQRAGEALLKMGAKAVLMKGGHVEGDIVCDLLMTGNRVARFEAQRIETRHTHGTGCTLASACAALYREDMALDSVVDKARAYVLNAIKAAPGLGGGHGPLKHNWAFNI</sequence>
<evidence type="ECO:0000256" key="2">
    <source>
        <dbReference type="ARBA" id="ARBA00012135"/>
    </source>
</evidence>
<evidence type="ECO:0000259" key="7">
    <source>
        <dbReference type="Pfam" id="PF08543"/>
    </source>
</evidence>
<dbReference type="NCBIfam" id="TIGR00097">
    <property type="entry name" value="HMP-P_kinase"/>
    <property type="match status" value="1"/>
</dbReference>
<dbReference type="GO" id="GO:0009228">
    <property type="term" value="P:thiamine biosynthetic process"/>
    <property type="evidence" value="ECO:0007669"/>
    <property type="project" value="InterPro"/>
</dbReference>
<dbReference type="Proteomes" id="UP000662572">
    <property type="component" value="Unassembled WGS sequence"/>
</dbReference>
<dbReference type="PANTHER" id="PTHR20858">
    <property type="entry name" value="PHOSPHOMETHYLPYRIMIDINE KINASE"/>
    <property type="match status" value="1"/>
</dbReference>
<keyword evidence="5 8" id="KW-0418">Kinase</keyword>
<dbReference type="GO" id="GO:0008902">
    <property type="term" value="F:hydroxymethylpyrimidine kinase activity"/>
    <property type="evidence" value="ECO:0007669"/>
    <property type="project" value="UniProtKB-EC"/>
</dbReference>
<feature type="domain" description="Pyridoxamine kinase/Phosphomethylpyrimidine kinase" evidence="7">
    <location>
        <begin position="11"/>
        <end position="254"/>
    </location>
</feature>
<evidence type="ECO:0000256" key="4">
    <source>
        <dbReference type="ARBA" id="ARBA00022741"/>
    </source>
</evidence>
<comment type="caution">
    <text evidence="8">The sequence shown here is derived from an EMBL/GenBank/DDBJ whole genome shotgun (WGS) entry which is preliminary data.</text>
</comment>
<dbReference type="InterPro" id="IPR004399">
    <property type="entry name" value="HMP/HMP-P_kinase_dom"/>
</dbReference>
<reference evidence="8" key="2">
    <citation type="submission" date="2020-09" db="EMBL/GenBank/DDBJ databases">
        <authorList>
            <person name="Sun Q."/>
            <person name="Kim S."/>
        </authorList>
    </citation>
    <scope>NUCLEOTIDE SEQUENCE</scope>
    <source>
        <strain evidence="8">KCTC 32296</strain>
    </source>
</reference>
<dbReference type="AlphaFoldDB" id="A0A918UPT4"/>
<dbReference type="Pfam" id="PF08543">
    <property type="entry name" value="Phos_pyr_kin"/>
    <property type="match status" value="1"/>
</dbReference>
<keyword evidence="6" id="KW-0067">ATP-binding</keyword>
<dbReference type="InterPro" id="IPR029056">
    <property type="entry name" value="Ribokinase-like"/>
</dbReference>
<keyword evidence="3" id="KW-0808">Transferase</keyword>
<gene>
    <name evidence="8" type="ORF">GCM10011273_08660</name>
</gene>
<dbReference type="EMBL" id="BMZB01000001">
    <property type="protein sequence ID" value="GGZ25541.1"/>
    <property type="molecule type" value="Genomic_DNA"/>
</dbReference>
<reference evidence="8" key="1">
    <citation type="journal article" date="2014" name="Int. J. Syst. Evol. Microbiol.">
        <title>Complete genome sequence of Corynebacterium casei LMG S-19264T (=DSM 44701T), isolated from a smear-ripened cheese.</title>
        <authorList>
            <consortium name="US DOE Joint Genome Institute (JGI-PGF)"/>
            <person name="Walter F."/>
            <person name="Albersmeier A."/>
            <person name="Kalinowski J."/>
            <person name="Ruckert C."/>
        </authorList>
    </citation>
    <scope>NUCLEOTIDE SEQUENCE</scope>
    <source>
        <strain evidence="8">KCTC 32296</strain>
    </source>
</reference>
<evidence type="ECO:0000313" key="8">
    <source>
        <dbReference type="EMBL" id="GGZ25541.1"/>
    </source>
</evidence>
<dbReference type="GO" id="GO:0005524">
    <property type="term" value="F:ATP binding"/>
    <property type="evidence" value="ECO:0007669"/>
    <property type="project" value="UniProtKB-KW"/>
</dbReference>
<organism evidence="8 9">
    <name type="scientific">Asticcacaulis endophyticus</name>
    <dbReference type="NCBI Taxonomy" id="1395890"/>
    <lineage>
        <taxon>Bacteria</taxon>
        <taxon>Pseudomonadati</taxon>
        <taxon>Pseudomonadota</taxon>
        <taxon>Alphaproteobacteria</taxon>
        <taxon>Caulobacterales</taxon>
        <taxon>Caulobacteraceae</taxon>
        <taxon>Asticcacaulis</taxon>
    </lineage>
</organism>
<dbReference type="CDD" id="cd01169">
    <property type="entry name" value="HMPP_kinase"/>
    <property type="match status" value="1"/>
</dbReference>
<accession>A0A918UPT4</accession>
<dbReference type="FunFam" id="3.40.1190.20:FF:000003">
    <property type="entry name" value="Phosphomethylpyrimidine kinase ThiD"/>
    <property type="match status" value="1"/>
</dbReference>
<dbReference type="GO" id="GO:0008972">
    <property type="term" value="F:phosphomethylpyrimidine kinase activity"/>
    <property type="evidence" value="ECO:0007669"/>
    <property type="project" value="InterPro"/>
</dbReference>
<keyword evidence="4" id="KW-0547">Nucleotide-binding</keyword>
<dbReference type="SUPFAM" id="SSF53613">
    <property type="entry name" value="Ribokinase-like"/>
    <property type="match status" value="1"/>
</dbReference>
<keyword evidence="9" id="KW-1185">Reference proteome</keyword>